<dbReference type="EMBL" id="LCLA01000024">
    <property type="protein sequence ID" value="KKU09985.1"/>
    <property type="molecule type" value="Genomic_DNA"/>
</dbReference>
<gene>
    <name evidence="1" type="ORF">UX13_C0024G0007</name>
</gene>
<evidence type="ECO:0000313" key="1">
    <source>
        <dbReference type="EMBL" id="KKU09985.1"/>
    </source>
</evidence>
<dbReference type="Proteomes" id="UP000034329">
    <property type="component" value="Unassembled WGS sequence"/>
</dbReference>
<name>A0A0G1QMU6_9BACT</name>
<comment type="caution">
    <text evidence="1">The sequence shown here is derived from an EMBL/GenBank/DDBJ whole genome shotgun (WGS) entry which is preliminary data.</text>
</comment>
<sequence length="92" mass="10581">MGWEIQNEKTKGKKMKAYKNLEEIQKGLKEVQTSVVGTDAFMAKCFPLLIKSLIKKSAKRKGKPTKWQRHVSKYMKAGKSIKDASHDWKKKA</sequence>
<accession>A0A0G1QMU6</accession>
<protein>
    <submittedName>
        <fullName evidence="1">Uncharacterized protein</fullName>
    </submittedName>
</protein>
<organism evidence="1 2">
    <name type="scientific">Candidatus Woesebacteria bacterium GW2011_GWB1_45_5</name>
    <dbReference type="NCBI Taxonomy" id="1618581"/>
    <lineage>
        <taxon>Bacteria</taxon>
        <taxon>Candidatus Woeseibacteriota</taxon>
    </lineage>
</organism>
<evidence type="ECO:0000313" key="2">
    <source>
        <dbReference type="Proteomes" id="UP000034329"/>
    </source>
</evidence>
<dbReference type="AlphaFoldDB" id="A0A0G1QMU6"/>
<proteinExistence type="predicted"/>
<reference evidence="1 2" key="1">
    <citation type="journal article" date="2015" name="Nature">
        <title>rRNA introns, odd ribosomes, and small enigmatic genomes across a large radiation of phyla.</title>
        <authorList>
            <person name="Brown C.T."/>
            <person name="Hug L.A."/>
            <person name="Thomas B.C."/>
            <person name="Sharon I."/>
            <person name="Castelle C.J."/>
            <person name="Singh A."/>
            <person name="Wilkins M.J."/>
            <person name="Williams K.H."/>
            <person name="Banfield J.F."/>
        </authorList>
    </citation>
    <scope>NUCLEOTIDE SEQUENCE [LARGE SCALE GENOMIC DNA]</scope>
</reference>